<feature type="domain" description="O-antigen ligase-related" evidence="6">
    <location>
        <begin position="205"/>
        <end position="352"/>
    </location>
</feature>
<keyword evidence="3 5" id="KW-1133">Transmembrane helix</keyword>
<feature type="transmembrane region" description="Helical" evidence="5">
    <location>
        <begin position="23"/>
        <end position="42"/>
    </location>
</feature>
<dbReference type="GO" id="GO:0016020">
    <property type="term" value="C:membrane"/>
    <property type="evidence" value="ECO:0007669"/>
    <property type="project" value="UniProtKB-SubCell"/>
</dbReference>
<feature type="transmembrane region" description="Helical" evidence="5">
    <location>
        <begin position="134"/>
        <end position="152"/>
    </location>
</feature>
<keyword evidence="2 5" id="KW-0812">Transmembrane</keyword>
<protein>
    <submittedName>
        <fullName evidence="7">O-antigen ligase family protein</fullName>
    </submittedName>
</protein>
<dbReference type="PANTHER" id="PTHR37422:SF13">
    <property type="entry name" value="LIPOPOLYSACCHARIDE BIOSYNTHESIS PROTEIN PA4999-RELATED"/>
    <property type="match status" value="1"/>
</dbReference>
<comment type="subcellular location">
    <subcellularLocation>
        <location evidence="1">Membrane</location>
        <topology evidence="1">Multi-pass membrane protein</topology>
    </subcellularLocation>
</comment>
<feature type="transmembrane region" description="Helical" evidence="5">
    <location>
        <begin position="245"/>
        <end position="263"/>
    </location>
</feature>
<sequence length="419" mass="44638">MSTLEMASSGRPLSGPRSRLAETLWRIAAGALIAMPVGMAIAHRSSPVFLVLSALCSLAALAAEGNLHPFVRRVVAALRSPLGVTALVFAGWSLLSVGWSEFRGLSLAALGEFWLPIACAFVVALALPRHLMRPAFGLLAGAIVAACFMMIIELRTGLAFRQMIGRRWNSFIFNRSLLTLLVLMPPLAIWLAVNLRRGWIYALALVAFVAAAMAHGESGASALGLTVACSVFVLAWFAPRAVAGLAMGAFIAAMVAGPFIGPISDRLIPSFVHERLAKDHSRERVDIWISFGAAIREQPILGTGFGVSPRMRDTTVAEKVPEADRTLLAVGHPHNVAIQIWTELGVVGAALALAIILLVVRAVRRQPRPIMSASFALMAAATAVGLVGHGAWQGWWAASLGAAITWMLAARKAFLERTP</sequence>
<feature type="transmembrane region" description="Helical" evidence="5">
    <location>
        <begin position="370"/>
        <end position="388"/>
    </location>
</feature>
<feature type="transmembrane region" description="Helical" evidence="5">
    <location>
        <begin position="220"/>
        <end position="238"/>
    </location>
</feature>
<feature type="transmembrane region" description="Helical" evidence="5">
    <location>
        <begin position="344"/>
        <end position="363"/>
    </location>
</feature>
<keyword evidence="7" id="KW-0436">Ligase</keyword>
<feature type="transmembrane region" description="Helical" evidence="5">
    <location>
        <begin position="48"/>
        <end position="67"/>
    </location>
</feature>
<evidence type="ECO:0000256" key="3">
    <source>
        <dbReference type="ARBA" id="ARBA00022989"/>
    </source>
</evidence>
<evidence type="ECO:0000256" key="1">
    <source>
        <dbReference type="ARBA" id="ARBA00004141"/>
    </source>
</evidence>
<evidence type="ECO:0000256" key="4">
    <source>
        <dbReference type="ARBA" id="ARBA00023136"/>
    </source>
</evidence>
<proteinExistence type="predicted"/>
<feature type="transmembrane region" description="Helical" evidence="5">
    <location>
        <begin position="394"/>
        <end position="414"/>
    </location>
</feature>
<feature type="transmembrane region" description="Helical" evidence="5">
    <location>
        <begin position="172"/>
        <end position="191"/>
    </location>
</feature>
<name>A0A931BQY5_9HYPH</name>
<keyword evidence="8" id="KW-1185">Reference proteome</keyword>
<dbReference type="RefSeq" id="WP_196270097.1">
    <property type="nucleotide sequence ID" value="NZ_JADQDO010000001.1"/>
</dbReference>
<dbReference type="AlphaFoldDB" id="A0A931BQY5"/>
<evidence type="ECO:0000256" key="2">
    <source>
        <dbReference type="ARBA" id="ARBA00022692"/>
    </source>
</evidence>
<feature type="transmembrane region" description="Helical" evidence="5">
    <location>
        <begin position="74"/>
        <end position="95"/>
    </location>
</feature>
<gene>
    <name evidence="7" type="ORF">I2H38_01875</name>
</gene>
<evidence type="ECO:0000259" key="6">
    <source>
        <dbReference type="Pfam" id="PF04932"/>
    </source>
</evidence>
<dbReference type="Proteomes" id="UP000599312">
    <property type="component" value="Unassembled WGS sequence"/>
</dbReference>
<dbReference type="PANTHER" id="PTHR37422">
    <property type="entry name" value="TEICHURONIC ACID BIOSYNTHESIS PROTEIN TUAE"/>
    <property type="match status" value="1"/>
</dbReference>
<dbReference type="EMBL" id="JADQDO010000001">
    <property type="protein sequence ID" value="MBF9232120.1"/>
    <property type="molecule type" value="Genomic_DNA"/>
</dbReference>
<dbReference type="GO" id="GO:0016874">
    <property type="term" value="F:ligase activity"/>
    <property type="evidence" value="ECO:0007669"/>
    <property type="project" value="UniProtKB-KW"/>
</dbReference>
<reference evidence="7" key="1">
    <citation type="submission" date="2020-11" db="EMBL/GenBank/DDBJ databases">
        <authorList>
            <person name="Kim M.K."/>
        </authorList>
    </citation>
    <scope>NUCLEOTIDE SEQUENCE</scope>
    <source>
        <strain evidence="7">BT350</strain>
    </source>
</reference>
<evidence type="ECO:0000313" key="8">
    <source>
        <dbReference type="Proteomes" id="UP000599312"/>
    </source>
</evidence>
<evidence type="ECO:0000256" key="5">
    <source>
        <dbReference type="SAM" id="Phobius"/>
    </source>
</evidence>
<keyword evidence="4 5" id="KW-0472">Membrane</keyword>
<organism evidence="7 8">
    <name type="scientific">Microvirga alba</name>
    <dbReference type="NCBI Taxonomy" id="2791025"/>
    <lineage>
        <taxon>Bacteria</taxon>
        <taxon>Pseudomonadati</taxon>
        <taxon>Pseudomonadota</taxon>
        <taxon>Alphaproteobacteria</taxon>
        <taxon>Hyphomicrobiales</taxon>
        <taxon>Methylobacteriaceae</taxon>
        <taxon>Microvirga</taxon>
    </lineage>
</organism>
<feature type="transmembrane region" description="Helical" evidence="5">
    <location>
        <begin position="107"/>
        <end position="127"/>
    </location>
</feature>
<dbReference type="InterPro" id="IPR007016">
    <property type="entry name" value="O-antigen_ligase-rel_domated"/>
</dbReference>
<accession>A0A931BQY5</accession>
<evidence type="ECO:0000313" key="7">
    <source>
        <dbReference type="EMBL" id="MBF9232120.1"/>
    </source>
</evidence>
<dbReference type="InterPro" id="IPR051533">
    <property type="entry name" value="WaaL-like"/>
</dbReference>
<dbReference type="Pfam" id="PF04932">
    <property type="entry name" value="Wzy_C"/>
    <property type="match status" value="1"/>
</dbReference>
<comment type="caution">
    <text evidence="7">The sequence shown here is derived from an EMBL/GenBank/DDBJ whole genome shotgun (WGS) entry which is preliminary data.</text>
</comment>